<reference evidence="2 3" key="1">
    <citation type="submission" date="2024-06" db="EMBL/GenBank/DDBJ databases">
        <title>Caproicibacterium argilliputei sp. nov, a novel caproic acid producing anaerobic bacterium isolated from pit mud.</title>
        <authorList>
            <person name="Xia S."/>
        </authorList>
    </citation>
    <scope>NUCLEOTIDE SEQUENCE [LARGE SCALE GENOMIC DNA]</scope>
    <source>
        <strain evidence="2 3">ZCY20-5</strain>
    </source>
</reference>
<feature type="domain" description="Amine oxidase" evidence="1">
    <location>
        <begin position="48"/>
        <end position="523"/>
    </location>
</feature>
<dbReference type="PANTHER" id="PTHR10742">
    <property type="entry name" value="FLAVIN MONOAMINE OXIDASE"/>
    <property type="match status" value="1"/>
</dbReference>
<dbReference type="InterPro" id="IPR050281">
    <property type="entry name" value="Flavin_monoamine_oxidase"/>
</dbReference>
<dbReference type="RefSeq" id="WP_275844032.1">
    <property type="nucleotide sequence ID" value="NZ_CP135996.1"/>
</dbReference>
<dbReference type="KEGG" id="carl:PXC00_07970"/>
<dbReference type="EMBL" id="CP135996">
    <property type="protein sequence ID" value="WOC31163.1"/>
    <property type="molecule type" value="Genomic_DNA"/>
</dbReference>
<dbReference type="AlphaFoldDB" id="A0AA97D8U1"/>
<accession>A0AA97D8U1</accession>
<dbReference type="InterPro" id="IPR036188">
    <property type="entry name" value="FAD/NAD-bd_sf"/>
</dbReference>
<dbReference type="SUPFAM" id="SSF51905">
    <property type="entry name" value="FAD/NAD(P)-binding domain"/>
    <property type="match status" value="1"/>
</dbReference>
<dbReference type="Gene3D" id="3.90.660.10">
    <property type="match status" value="1"/>
</dbReference>
<sequence>MEQALTEGGHPEDFWNIVNLLNPPNSILKLATPALCKGKKAAIIGAGLAGLSAAFELRKLGFDITVFEKQKERIGGRVYTYYFDKGKSLYGELGGAVVPVAHQTVWHYVDLFHLKTRPCASAVSGYIYDRGIRIRNDPLGLGVKAYLYPQYRLTKCEKGLPWEQWMQVYVHHDLLRLLPEERREILQIKQQYCDRYWQYDHLSLRQILEKNRLSNGGMELLSTLALHNAAWNNCSCNWSRSYLETDSCLYQIEGGASSLPEAFQRSLAMPNPPEYQPFERKRLGNVCFRQGAAVVRIEGGFPDRVRLFFREQGQSAEELQDFDYVISTVPFPALRTLQISPAFSPEKMQVIREVQSMPAQKTLFLCKTPFWCEDGIHGGRSVTDLPVQTVWYPNGPVPSGDVPTDIRVLTASVSFGQDAVVLGAVPAAQRAAWTKRQIERIHGLAEHELDPVVLRCKTLCWADEAGFYGAFPRFAPGQRTAFALAAAQPEYDGRVLFAGDAVSTQPGWMQGALQSGMLAANEVACQAVLHPFPD</sequence>
<organism evidence="2 3">
    <name type="scientific">Caproicibacterium argilliputei</name>
    <dbReference type="NCBI Taxonomy" id="3030016"/>
    <lineage>
        <taxon>Bacteria</taxon>
        <taxon>Bacillati</taxon>
        <taxon>Bacillota</taxon>
        <taxon>Clostridia</taxon>
        <taxon>Eubacteriales</taxon>
        <taxon>Oscillospiraceae</taxon>
        <taxon>Caproicibacterium</taxon>
    </lineage>
</organism>
<dbReference type="Proteomes" id="UP001300604">
    <property type="component" value="Chromosome"/>
</dbReference>
<dbReference type="SUPFAM" id="SSF54373">
    <property type="entry name" value="FAD-linked reductases, C-terminal domain"/>
    <property type="match status" value="1"/>
</dbReference>
<dbReference type="Pfam" id="PF01593">
    <property type="entry name" value="Amino_oxidase"/>
    <property type="match status" value="1"/>
</dbReference>
<name>A0AA97D8U1_9FIRM</name>
<reference evidence="3" key="2">
    <citation type="submission" date="2024-06" db="EMBL/GenBank/DDBJ databases">
        <title>Caproicibacterium argilliputei sp. nov, a novel caproic acid producing anaerobic bacterium isolated from pit mud.</title>
        <authorList>
            <person name="Zeng C."/>
        </authorList>
    </citation>
    <scope>NUCLEOTIDE SEQUENCE [LARGE SCALE GENOMIC DNA]</scope>
    <source>
        <strain evidence="3">ZCY20-5</strain>
    </source>
</reference>
<reference evidence="3" key="3">
    <citation type="submission" date="2024-06" db="EMBL/GenBank/DDBJ databases">
        <authorList>
            <person name="Zeng C."/>
        </authorList>
    </citation>
    <scope>NUCLEOTIDE SEQUENCE [LARGE SCALE GENOMIC DNA]</scope>
    <source>
        <strain evidence="3">ZCY20-5</strain>
    </source>
</reference>
<dbReference type="PANTHER" id="PTHR10742:SF410">
    <property type="entry name" value="LYSINE-SPECIFIC HISTONE DEMETHYLASE 2"/>
    <property type="match status" value="1"/>
</dbReference>
<evidence type="ECO:0000313" key="3">
    <source>
        <dbReference type="Proteomes" id="UP001300604"/>
    </source>
</evidence>
<keyword evidence="3" id="KW-1185">Reference proteome</keyword>
<dbReference type="GO" id="GO:0016491">
    <property type="term" value="F:oxidoreductase activity"/>
    <property type="evidence" value="ECO:0007669"/>
    <property type="project" value="InterPro"/>
</dbReference>
<dbReference type="InterPro" id="IPR002937">
    <property type="entry name" value="Amino_oxidase"/>
</dbReference>
<evidence type="ECO:0000313" key="2">
    <source>
        <dbReference type="EMBL" id="WOC31163.1"/>
    </source>
</evidence>
<protein>
    <submittedName>
        <fullName evidence="2">FAD-dependent oxidoreductase</fullName>
    </submittedName>
</protein>
<proteinExistence type="predicted"/>
<gene>
    <name evidence="2" type="ORF">PXC00_07970</name>
</gene>
<dbReference type="Gene3D" id="1.20.1440.240">
    <property type="match status" value="1"/>
</dbReference>
<evidence type="ECO:0000259" key="1">
    <source>
        <dbReference type="Pfam" id="PF01593"/>
    </source>
</evidence>
<dbReference type="Gene3D" id="3.50.50.60">
    <property type="entry name" value="FAD/NAD(P)-binding domain"/>
    <property type="match status" value="1"/>
</dbReference>